<feature type="region of interest" description="Disordered" evidence="5">
    <location>
        <begin position="225"/>
        <end position="247"/>
    </location>
</feature>
<gene>
    <name evidence="7" type="ORF">Ciccas_007362</name>
</gene>
<evidence type="ECO:0000256" key="1">
    <source>
        <dbReference type="ARBA" id="ARBA00004123"/>
    </source>
</evidence>
<keyword evidence="2 4" id="KW-0238">DNA-binding</keyword>
<dbReference type="InterPro" id="IPR018122">
    <property type="entry name" value="TF_fork_head_CS_1"/>
</dbReference>
<dbReference type="InterPro" id="IPR050211">
    <property type="entry name" value="FOX_domain-containing"/>
</dbReference>
<evidence type="ECO:0000256" key="4">
    <source>
        <dbReference type="PROSITE-ProRule" id="PRU00089"/>
    </source>
</evidence>
<dbReference type="InterPro" id="IPR001766">
    <property type="entry name" value="Fork_head_dom"/>
</dbReference>
<dbReference type="SMART" id="SM00339">
    <property type="entry name" value="FH"/>
    <property type="match status" value="1"/>
</dbReference>
<comment type="subcellular location">
    <subcellularLocation>
        <location evidence="1 4">Nucleus</location>
    </subcellularLocation>
</comment>
<protein>
    <recommendedName>
        <fullName evidence="6">Fork-head domain-containing protein</fullName>
    </recommendedName>
</protein>
<evidence type="ECO:0000256" key="3">
    <source>
        <dbReference type="ARBA" id="ARBA00023242"/>
    </source>
</evidence>
<dbReference type="SUPFAM" id="SSF46785">
    <property type="entry name" value="Winged helix' DNA-binding domain"/>
    <property type="match status" value="1"/>
</dbReference>
<feature type="region of interest" description="Disordered" evidence="5">
    <location>
        <begin position="396"/>
        <end position="439"/>
    </location>
</feature>
<evidence type="ECO:0000256" key="5">
    <source>
        <dbReference type="SAM" id="MobiDB-lite"/>
    </source>
</evidence>
<keyword evidence="8" id="KW-1185">Reference proteome</keyword>
<dbReference type="InterPro" id="IPR036390">
    <property type="entry name" value="WH_DNA-bd_sf"/>
</dbReference>
<dbReference type="Proteomes" id="UP001626550">
    <property type="component" value="Unassembled WGS sequence"/>
</dbReference>
<feature type="compositionally biased region" description="Basic residues" evidence="5">
    <location>
        <begin position="419"/>
        <end position="429"/>
    </location>
</feature>
<dbReference type="InterPro" id="IPR036388">
    <property type="entry name" value="WH-like_DNA-bd_sf"/>
</dbReference>
<dbReference type="AlphaFoldDB" id="A0ABD2Q336"/>
<dbReference type="PROSITE" id="PS00658">
    <property type="entry name" value="FORK_HEAD_2"/>
    <property type="match status" value="1"/>
</dbReference>
<feature type="domain" description="Fork-head" evidence="6">
    <location>
        <begin position="248"/>
        <end position="342"/>
    </location>
</feature>
<feature type="compositionally biased region" description="Polar residues" evidence="5">
    <location>
        <begin position="571"/>
        <end position="586"/>
    </location>
</feature>
<name>A0ABD2Q336_9PLAT</name>
<dbReference type="GO" id="GO:0005634">
    <property type="term" value="C:nucleus"/>
    <property type="evidence" value="ECO:0007669"/>
    <property type="project" value="UniProtKB-SubCell"/>
</dbReference>
<evidence type="ECO:0000313" key="8">
    <source>
        <dbReference type="Proteomes" id="UP001626550"/>
    </source>
</evidence>
<keyword evidence="3 4" id="KW-0539">Nucleus</keyword>
<dbReference type="Gene3D" id="1.10.10.10">
    <property type="entry name" value="Winged helix-like DNA-binding domain superfamily/Winged helix DNA-binding domain"/>
    <property type="match status" value="1"/>
</dbReference>
<feature type="compositionally biased region" description="Low complexity" evidence="5">
    <location>
        <begin position="587"/>
        <end position="597"/>
    </location>
</feature>
<evidence type="ECO:0000256" key="2">
    <source>
        <dbReference type="ARBA" id="ARBA00023125"/>
    </source>
</evidence>
<feature type="DNA-binding region" description="Fork-head" evidence="4">
    <location>
        <begin position="248"/>
        <end position="342"/>
    </location>
</feature>
<proteinExistence type="predicted"/>
<dbReference type="PROSITE" id="PS00657">
    <property type="entry name" value="FORK_HEAD_1"/>
    <property type="match status" value="1"/>
</dbReference>
<organism evidence="7 8">
    <name type="scientific">Cichlidogyrus casuarinus</name>
    <dbReference type="NCBI Taxonomy" id="1844966"/>
    <lineage>
        <taxon>Eukaryota</taxon>
        <taxon>Metazoa</taxon>
        <taxon>Spiralia</taxon>
        <taxon>Lophotrochozoa</taxon>
        <taxon>Platyhelminthes</taxon>
        <taxon>Monogenea</taxon>
        <taxon>Monopisthocotylea</taxon>
        <taxon>Dactylogyridea</taxon>
        <taxon>Ancyrocephalidae</taxon>
        <taxon>Cichlidogyrus</taxon>
    </lineage>
</organism>
<dbReference type="PRINTS" id="PR00053">
    <property type="entry name" value="FORKHEAD"/>
</dbReference>
<dbReference type="InterPro" id="IPR030456">
    <property type="entry name" value="TF_fork_head_CS_2"/>
</dbReference>
<accession>A0ABD2Q336</accession>
<evidence type="ECO:0000259" key="6">
    <source>
        <dbReference type="PROSITE" id="PS50039"/>
    </source>
</evidence>
<comment type="caution">
    <text evidence="7">The sequence shown here is derived from an EMBL/GenBank/DDBJ whole genome shotgun (WGS) entry which is preliminary data.</text>
</comment>
<dbReference type="EMBL" id="JBJKFK010001119">
    <property type="protein sequence ID" value="KAL3314033.1"/>
    <property type="molecule type" value="Genomic_DNA"/>
</dbReference>
<dbReference type="Pfam" id="PF00250">
    <property type="entry name" value="Forkhead"/>
    <property type="match status" value="1"/>
</dbReference>
<dbReference type="GO" id="GO:0003677">
    <property type="term" value="F:DNA binding"/>
    <property type="evidence" value="ECO:0007669"/>
    <property type="project" value="UniProtKB-UniRule"/>
</dbReference>
<sequence length="617" mass="67980">MLTDSHQQSTVSTSHNFSFVSTGQTSHSLTESTHLSTNRFSSSPCVAISSGNSVPLPLGLGDSAGSNSRDSHQIMCSEALAQANICHEQTTSANSSKLTDQPVLSALTSRLSQDPRKALESYYQPFPAEDYLTQQLQRSAQDYSSYERFHSSRGFPPVHFYSHEDANVLKHFARPNYDQFPLNLQTEDVVTNYLPANHAQNPNDEEIASANVPGLDESYVSANGFSPIEGSGGDAPESTGGSQSGSAKPPYSYISLITMAIEKSPSKMCTLSEIYNFIMEEFPYYRENQQRWQNSIRHSLSFNDCFVKVARSPDKPGKGSYWSLHPMSGNMFENGCYLRRQKRFKDPKREVLKCQGNVVSPSSMCGLGLNEDPHSQEGLNYLASLAPKQFVGGSMSAEQEDYTSMEGEGKEFRNSKSNRGTKKRRRKRERSPDANQLLGTGLENFSYNQAQMEWRNLATNSTEEMLDTSQMAYYTDMGLFTDKKRHEETQQAYSYFQNNGNLSSLLGISSYGAGGSALVEACGSNHRIASYGSIPYGPGQSFWPLEQSNSALDGDSSMTKFSIGNLVHDTNGISQRSSGPVETQITSSLSSQQVPSSPRRDLFPGGILGTSIDPHRS</sequence>
<feature type="region of interest" description="Disordered" evidence="5">
    <location>
        <begin position="571"/>
        <end position="617"/>
    </location>
</feature>
<dbReference type="PROSITE" id="PS50039">
    <property type="entry name" value="FORK_HEAD_3"/>
    <property type="match status" value="1"/>
</dbReference>
<reference evidence="7 8" key="1">
    <citation type="submission" date="2024-11" db="EMBL/GenBank/DDBJ databases">
        <title>Adaptive evolution of stress response genes in parasites aligns with host niche diversity.</title>
        <authorList>
            <person name="Hahn C."/>
            <person name="Resl P."/>
        </authorList>
    </citation>
    <scope>NUCLEOTIDE SEQUENCE [LARGE SCALE GENOMIC DNA]</scope>
    <source>
        <strain evidence="7">EGGRZ-B1_66</strain>
        <tissue evidence="7">Body</tissue>
    </source>
</reference>
<dbReference type="PANTHER" id="PTHR11829">
    <property type="entry name" value="FORKHEAD BOX PROTEIN"/>
    <property type="match status" value="1"/>
</dbReference>
<dbReference type="FunFam" id="1.10.10.10:FF:000042">
    <property type="entry name" value="hepatocyte nuclear factor 3-beta"/>
    <property type="match status" value="1"/>
</dbReference>
<dbReference type="PANTHER" id="PTHR11829:SF380">
    <property type="entry name" value="PROTEIN FORK HEAD"/>
    <property type="match status" value="1"/>
</dbReference>
<evidence type="ECO:0000313" key="7">
    <source>
        <dbReference type="EMBL" id="KAL3314033.1"/>
    </source>
</evidence>